<dbReference type="Proteomes" id="UP000310334">
    <property type="component" value="Unassembled WGS sequence"/>
</dbReference>
<dbReference type="AlphaFoldDB" id="A0A4S4CAD7"/>
<dbReference type="OrthoDB" id="2941116at2"/>
<gene>
    <name evidence="1" type="ORF">E6W99_00105</name>
</gene>
<evidence type="ECO:0000313" key="1">
    <source>
        <dbReference type="EMBL" id="THF82802.1"/>
    </source>
</evidence>
<keyword evidence="2" id="KW-1185">Reference proteome</keyword>
<reference evidence="1 2" key="1">
    <citation type="submission" date="2019-04" db="EMBL/GenBank/DDBJ databases">
        <title>Bacillus sediminilitoris sp. nov., isolated from a tidal flat sediment on the East China Sea.</title>
        <authorList>
            <person name="Wei Y."/>
            <person name="Mao H."/>
            <person name="Fang J."/>
        </authorList>
    </citation>
    <scope>NUCLEOTIDE SEQUENCE [LARGE SCALE GENOMIC DNA]</scope>
    <source>
        <strain evidence="1 2">DSL-17</strain>
    </source>
</reference>
<dbReference type="RefSeq" id="WP_136351044.1">
    <property type="nucleotide sequence ID" value="NZ_CP046266.1"/>
</dbReference>
<comment type="caution">
    <text evidence="1">The sequence shown here is derived from an EMBL/GenBank/DDBJ whole genome shotgun (WGS) entry which is preliminary data.</text>
</comment>
<accession>A0A4S4CAD7</accession>
<organism evidence="1 2">
    <name type="scientific">Metabacillus sediminilitoris</name>
    <dbReference type="NCBI Taxonomy" id="2567941"/>
    <lineage>
        <taxon>Bacteria</taxon>
        <taxon>Bacillati</taxon>
        <taxon>Bacillota</taxon>
        <taxon>Bacilli</taxon>
        <taxon>Bacillales</taxon>
        <taxon>Bacillaceae</taxon>
        <taxon>Metabacillus</taxon>
    </lineage>
</organism>
<dbReference type="EMBL" id="SSNT01000001">
    <property type="protein sequence ID" value="THF82802.1"/>
    <property type="molecule type" value="Genomic_DNA"/>
</dbReference>
<name>A0A4S4CAD7_9BACI</name>
<protein>
    <submittedName>
        <fullName evidence="1">Uncharacterized protein</fullName>
    </submittedName>
</protein>
<evidence type="ECO:0000313" key="2">
    <source>
        <dbReference type="Proteomes" id="UP000310334"/>
    </source>
</evidence>
<sequence length="90" mass="10443">MKNIIEKSVIVGKLAELEQELFALEGVFLEKISTQKMEMKLEEDALQIDKQLTEMISRVDRDREAHLNNDNNQFHASCFPFIATNLKYAK</sequence>
<proteinExistence type="predicted"/>